<protein>
    <submittedName>
        <fullName evidence="1">Uncharacterized protein</fullName>
    </submittedName>
</protein>
<organism evidence="1 2">
    <name type="scientific">Blattamonas nauphoetae</name>
    <dbReference type="NCBI Taxonomy" id="2049346"/>
    <lineage>
        <taxon>Eukaryota</taxon>
        <taxon>Metamonada</taxon>
        <taxon>Preaxostyla</taxon>
        <taxon>Oxymonadida</taxon>
        <taxon>Blattamonas</taxon>
    </lineage>
</organism>
<reference evidence="1 2" key="1">
    <citation type="journal article" date="2022" name="bioRxiv">
        <title>Genomics of Preaxostyla Flagellates Illuminates Evolutionary Transitions and the Path Towards Mitochondrial Loss.</title>
        <authorList>
            <person name="Novak L.V.F."/>
            <person name="Treitli S.C."/>
            <person name="Pyrih J."/>
            <person name="Halakuc P."/>
            <person name="Pipaliya S.V."/>
            <person name="Vacek V."/>
            <person name="Brzon O."/>
            <person name="Soukal P."/>
            <person name="Eme L."/>
            <person name="Dacks J.B."/>
            <person name="Karnkowska A."/>
            <person name="Elias M."/>
            <person name="Hampl V."/>
        </authorList>
    </citation>
    <scope>NUCLEOTIDE SEQUENCE [LARGE SCALE GENOMIC DNA]</scope>
    <source>
        <strain evidence="1">NAU3</strain>
        <tissue evidence="1">Gut</tissue>
    </source>
</reference>
<name>A0ABQ9Y2N5_9EUKA</name>
<proteinExistence type="predicted"/>
<dbReference type="Proteomes" id="UP001281761">
    <property type="component" value="Unassembled WGS sequence"/>
</dbReference>
<gene>
    <name evidence="1" type="ORF">BLNAU_6933</name>
</gene>
<evidence type="ECO:0000313" key="2">
    <source>
        <dbReference type="Proteomes" id="UP001281761"/>
    </source>
</evidence>
<accession>A0ABQ9Y2N5</accession>
<comment type="caution">
    <text evidence="1">The sequence shown here is derived from an EMBL/GenBank/DDBJ whole genome shotgun (WGS) entry which is preliminary data.</text>
</comment>
<sequence length="169" mass="19007">MPLSSEDLYTVYDNLPPRFVEYTVSHIPRSAPQNEFFDVCGRIGTIEALEILDEPGTNGEYLMANIASLSNLSLVAIRSVGQKYLIGGSEIFISGPLLREKMDWNPRAIVLYGLEMPRDITRDGVKNALDMFEEVYWMNLSPKLSTGGDRFLEISGILKETHPLARRPI</sequence>
<keyword evidence="2" id="KW-1185">Reference proteome</keyword>
<evidence type="ECO:0000313" key="1">
    <source>
        <dbReference type="EMBL" id="KAK2958007.1"/>
    </source>
</evidence>
<dbReference type="EMBL" id="JARBJD010000041">
    <property type="protein sequence ID" value="KAK2958007.1"/>
    <property type="molecule type" value="Genomic_DNA"/>
</dbReference>